<dbReference type="EMBL" id="FOWQ01000004">
    <property type="protein sequence ID" value="SFP34420.1"/>
    <property type="molecule type" value="Genomic_DNA"/>
</dbReference>
<evidence type="ECO:0000313" key="3">
    <source>
        <dbReference type="Proteomes" id="UP000198857"/>
    </source>
</evidence>
<dbReference type="InterPro" id="IPR002645">
    <property type="entry name" value="STAS_dom"/>
</dbReference>
<sequence length="118" mass="12393">MPSPGSEEDTLRVEVRHRGGAAVVEVHGELDAAGAPLVGAVVEHVAARAGTPVAVDLRAVPFADTHGLAPVLGRDVVLVAASAPVRRLLRLMGLPDVRGLPPVLRRRRDRSRLVGAVR</sequence>
<dbReference type="STRING" id="1523247.SAMN05660464_2866"/>
<dbReference type="Proteomes" id="UP000198857">
    <property type="component" value="Unassembled WGS sequence"/>
</dbReference>
<evidence type="ECO:0000313" key="2">
    <source>
        <dbReference type="EMBL" id="SFP34420.1"/>
    </source>
</evidence>
<organism evidence="2 3">
    <name type="scientific">Geodermatophilus dictyosporus</name>
    <dbReference type="NCBI Taxonomy" id="1523247"/>
    <lineage>
        <taxon>Bacteria</taxon>
        <taxon>Bacillati</taxon>
        <taxon>Actinomycetota</taxon>
        <taxon>Actinomycetes</taxon>
        <taxon>Geodermatophilales</taxon>
        <taxon>Geodermatophilaceae</taxon>
        <taxon>Geodermatophilus</taxon>
    </lineage>
</organism>
<gene>
    <name evidence="2" type="ORF">SAMN05660464_2866</name>
</gene>
<dbReference type="Gene3D" id="3.30.750.24">
    <property type="entry name" value="STAS domain"/>
    <property type="match status" value="1"/>
</dbReference>
<keyword evidence="3" id="KW-1185">Reference proteome</keyword>
<reference evidence="3" key="1">
    <citation type="submission" date="2016-10" db="EMBL/GenBank/DDBJ databases">
        <authorList>
            <person name="Varghese N."/>
            <person name="Submissions S."/>
        </authorList>
    </citation>
    <scope>NUCLEOTIDE SEQUENCE [LARGE SCALE GENOMIC DNA]</scope>
    <source>
        <strain evidence="3">DSM 44208</strain>
    </source>
</reference>
<accession>A0A1I5PKU4</accession>
<dbReference type="AlphaFoldDB" id="A0A1I5PKU4"/>
<dbReference type="SUPFAM" id="SSF52091">
    <property type="entry name" value="SpoIIaa-like"/>
    <property type="match status" value="1"/>
</dbReference>
<dbReference type="Pfam" id="PF01740">
    <property type="entry name" value="STAS"/>
    <property type="match status" value="1"/>
</dbReference>
<feature type="domain" description="STAS" evidence="1">
    <location>
        <begin position="11"/>
        <end position="118"/>
    </location>
</feature>
<name>A0A1I5PKU4_9ACTN</name>
<dbReference type="CDD" id="cd07043">
    <property type="entry name" value="STAS_anti-anti-sigma_factors"/>
    <property type="match status" value="1"/>
</dbReference>
<dbReference type="PROSITE" id="PS50801">
    <property type="entry name" value="STAS"/>
    <property type="match status" value="1"/>
</dbReference>
<dbReference type="InterPro" id="IPR036513">
    <property type="entry name" value="STAS_dom_sf"/>
</dbReference>
<protein>
    <submittedName>
        <fullName evidence="2">Anti-sigma B factor antagonist</fullName>
    </submittedName>
</protein>
<proteinExistence type="predicted"/>
<evidence type="ECO:0000259" key="1">
    <source>
        <dbReference type="PROSITE" id="PS50801"/>
    </source>
</evidence>